<feature type="non-terminal residue" evidence="1">
    <location>
        <position position="80"/>
    </location>
</feature>
<gene>
    <name evidence="1" type="ORF">METZ01_LOCUS345097</name>
</gene>
<evidence type="ECO:0008006" key="2">
    <source>
        <dbReference type="Google" id="ProtNLM"/>
    </source>
</evidence>
<proteinExistence type="predicted"/>
<dbReference type="AlphaFoldDB" id="A0A382R3D9"/>
<evidence type="ECO:0000313" key="1">
    <source>
        <dbReference type="EMBL" id="SVC92243.1"/>
    </source>
</evidence>
<accession>A0A382R3D9</accession>
<sequence>MLATALSIGVVARRLGCQLPADQIEKTHQAGELADERQLGEYFSRAGVSIQFRRTKGSDLEKRAYLFPCVALMRDGTTLV</sequence>
<dbReference type="EMBL" id="UINC01118842">
    <property type="protein sequence ID" value="SVC92243.1"/>
    <property type="molecule type" value="Genomic_DNA"/>
</dbReference>
<protein>
    <recommendedName>
        <fullName evidence="2">Peptidase C39 domain-containing protein</fullName>
    </recommendedName>
</protein>
<organism evidence="1">
    <name type="scientific">marine metagenome</name>
    <dbReference type="NCBI Taxonomy" id="408172"/>
    <lineage>
        <taxon>unclassified sequences</taxon>
        <taxon>metagenomes</taxon>
        <taxon>ecological metagenomes</taxon>
    </lineage>
</organism>
<name>A0A382R3D9_9ZZZZ</name>
<reference evidence="1" key="1">
    <citation type="submission" date="2018-05" db="EMBL/GenBank/DDBJ databases">
        <authorList>
            <person name="Lanie J.A."/>
            <person name="Ng W.-L."/>
            <person name="Kazmierczak K.M."/>
            <person name="Andrzejewski T.M."/>
            <person name="Davidsen T.M."/>
            <person name="Wayne K.J."/>
            <person name="Tettelin H."/>
            <person name="Glass J.I."/>
            <person name="Rusch D."/>
            <person name="Podicherti R."/>
            <person name="Tsui H.-C.T."/>
            <person name="Winkler M.E."/>
        </authorList>
    </citation>
    <scope>NUCLEOTIDE SEQUENCE</scope>
</reference>